<keyword evidence="2" id="KW-0472">Membrane</keyword>
<evidence type="ECO:0000313" key="3">
    <source>
        <dbReference type="EMBL" id="KAG9333249.1"/>
    </source>
</evidence>
<keyword evidence="2" id="KW-1133">Transmembrane helix</keyword>
<keyword evidence="2" id="KW-0812">Transmembrane</keyword>
<dbReference type="AlphaFoldDB" id="A0A8T2MY55"/>
<gene>
    <name evidence="3" type="ORF">JZ751_012903</name>
</gene>
<accession>A0A8T2MY55</accession>
<organism evidence="3 4">
    <name type="scientific">Albula glossodonta</name>
    <name type="common">roundjaw bonefish</name>
    <dbReference type="NCBI Taxonomy" id="121402"/>
    <lineage>
        <taxon>Eukaryota</taxon>
        <taxon>Metazoa</taxon>
        <taxon>Chordata</taxon>
        <taxon>Craniata</taxon>
        <taxon>Vertebrata</taxon>
        <taxon>Euteleostomi</taxon>
        <taxon>Actinopterygii</taxon>
        <taxon>Neopterygii</taxon>
        <taxon>Teleostei</taxon>
        <taxon>Albuliformes</taxon>
        <taxon>Albulidae</taxon>
        <taxon>Albula</taxon>
    </lineage>
</organism>
<protein>
    <submittedName>
        <fullName evidence="3">Uncharacterized protein</fullName>
    </submittedName>
</protein>
<feature type="transmembrane region" description="Helical" evidence="2">
    <location>
        <begin position="7"/>
        <end position="26"/>
    </location>
</feature>
<evidence type="ECO:0000256" key="1">
    <source>
        <dbReference type="SAM" id="MobiDB-lite"/>
    </source>
</evidence>
<feature type="compositionally biased region" description="Basic and acidic residues" evidence="1">
    <location>
        <begin position="61"/>
        <end position="70"/>
    </location>
</feature>
<reference evidence="3" key="1">
    <citation type="thesis" date="2021" institute="BYU ScholarsArchive" country="Provo, UT, USA">
        <title>Applications of and Algorithms for Genome Assembly and Genomic Analyses with an Emphasis on Marine Teleosts.</title>
        <authorList>
            <person name="Pickett B.D."/>
        </authorList>
    </citation>
    <scope>NUCLEOTIDE SEQUENCE</scope>
    <source>
        <strain evidence="3">HI-2016</strain>
    </source>
</reference>
<sequence length="140" mass="15584">CSPICTVSYYSTLLLLTHLYCVSVAGKWSNSPLVPAVGAGIGVVLILLGSIIYLKKKSKTPRTEHKRDPPDEITYADINHRARRTQGENEQNEQTTPMGASDDTVYSNVNHKRPKKQEATAPRATQEEPSCVYAEVRRKQ</sequence>
<evidence type="ECO:0000313" key="4">
    <source>
        <dbReference type="Proteomes" id="UP000824540"/>
    </source>
</evidence>
<dbReference type="EMBL" id="JAFBMS010000208">
    <property type="protein sequence ID" value="KAG9333249.1"/>
    <property type="molecule type" value="Genomic_DNA"/>
</dbReference>
<keyword evidence="4" id="KW-1185">Reference proteome</keyword>
<name>A0A8T2MY55_9TELE</name>
<feature type="region of interest" description="Disordered" evidence="1">
    <location>
        <begin position="58"/>
        <end position="140"/>
    </location>
</feature>
<proteinExistence type="predicted"/>
<dbReference type="Proteomes" id="UP000824540">
    <property type="component" value="Unassembled WGS sequence"/>
</dbReference>
<evidence type="ECO:0000256" key="2">
    <source>
        <dbReference type="SAM" id="Phobius"/>
    </source>
</evidence>
<feature type="non-terminal residue" evidence="3">
    <location>
        <position position="1"/>
    </location>
</feature>
<feature type="transmembrane region" description="Helical" evidence="2">
    <location>
        <begin position="32"/>
        <end position="54"/>
    </location>
</feature>
<comment type="caution">
    <text evidence="3">The sequence shown here is derived from an EMBL/GenBank/DDBJ whole genome shotgun (WGS) entry which is preliminary data.</text>
</comment>
<feature type="compositionally biased region" description="Polar residues" evidence="1">
    <location>
        <begin position="88"/>
        <end position="109"/>
    </location>
</feature>